<keyword evidence="3" id="KW-1185">Reference proteome</keyword>
<dbReference type="Proteomes" id="UP001597131">
    <property type="component" value="Unassembled WGS sequence"/>
</dbReference>
<dbReference type="InterPro" id="IPR000835">
    <property type="entry name" value="HTH_MarR-typ"/>
</dbReference>
<evidence type="ECO:0000259" key="1">
    <source>
        <dbReference type="PROSITE" id="PS50995"/>
    </source>
</evidence>
<feature type="domain" description="HTH marR-type" evidence="1">
    <location>
        <begin position="1"/>
        <end position="150"/>
    </location>
</feature>
<dbReference type="RefSeq" id="WP_380746498.1">
    <property type="nucleotide sequence ID" value="NZ_JBHTLI010000003.1"/>
</dbReference>
<evidence type="ECO:0000313" key="3">
    <source>
        <dbReference type="Proteomes" id="UP001597131"/>
    </source>
</evidence>
<dbReference type="PANTHER" id="PTHR33164:SF101">
    <property type="entry name" value="TRANSCRIPTIONAL REPRESSOR MPRA"/>
    <property type="match status" value="1"/>
</dbReference>
<dbReference type="Gene3D" id="1.10.10.10">
    <property type="entry name" value="Winged helix-like DNA-binding domain superfamily/Winged helix DNA-binding domain"/>
    <property type="match status" value="1"/>
</dbReference>
<comment type="caution">
    <text evidence="2">The sequence shown here is derived from an EMBL/GenBank/DDBJ whole genome shotgun (WGS) entry which is preliminary data.</text>
</comment>
<name>A0ABW3NUY8_9FLAO</name>
<sequence length="150" mass="17606">MDVEEHIKTNNKLPSYRRLILNTLFSANYMNEKIVEVLKEFDISEPQFNVLRILRGQKGKPANLSTIQERMISRMSNTTRLVDKLIKKDLVKRVTCENNRRKVEITITPEGLKLLDKIDPVFEEAEKEVVKNLNEKEVETLIELLNKLRK</sequence>
<accession>A0ABW3NUY8</accession>
<proteinExistence type="predicted"/>
<dbReference type="SMART" id="SM00347">
    <property type="entry name" value="HTH_MARR"/>
    <property type="match status" value="1"/>
</dbReference>
<dbReference type="PRINTS" id="PR00598">
    <property type="entry name" value="HTHMARR"/>
</dbReference>
<dbReference type="SUPFAM" id="SSF46785">
    <property type="entry name" value="Winged helix' DNA-binding domain"/>
    <property type="match status" value="1"/>
</dbReference>
<organism evidence="2 3">
    <name type="scientific">Salegentibacter chungangensis</name>
    <dbReference type="NCBI Taxonomy" id="1335724"/>
    <lineage>
        <taxon>Bacteria</taxon>
        <taxon>Pseudomonadati</taxon>
        <taxon>Bacteroidota</taxon>
        <taxon>Flavobacteriia</taxon>
        <taxon>Flavobacteriales</taxon>
        <taxon>Flavobacteriaceae</taxon>
        <taxon>Salegentibacter</taxon>
    </lineage>
</organism>
<dbReference type="InterPro" id="IPR036390">
    <property type="entry name" value="WH_DNA-bd_sf"/>
</dbReference>
<dbReference type="PANTHER" id="PTHR33164">
    <property type="entry name" value="TRANSCRIPTIONAL REGULATOR, MARR FAMILY"/>
    <property type="match status" value="1"/>
</dbReference>
<protein>
    <submittedName>
        <fullName evidence="2">MarR family winged helix-turn-helix transcriptional regulator</fullName>
    </submittedName>
</protein>
<dbReference type="EMBL" id="JBHTLI010000003">
    <property type="protein sequence ID" value="MFD1096655.1"/>
    <property type="molecule type" value="Genomic_DNA"/>
</dbReference>
<gene>
    <name evidence="2" type="ORF">ACFQ3Q_12910</name>
</gene>
<evidence type="ECO:0000313" key="2">
    <source>
        <dbReference type="EMBL" id="MFD1096655.1"/>
    </source>
</evidence>
<dbReference type="Pfam" id="PF01047">
    <property type="entry name" value="MarR"/>
    <property type="match status" value="1"/>
</dbReference>
<dbReference type="InterPro" id="IPR036388">
    <property type="entry name" value="WH-like_DNA-bd_sf"/>
</dbReference>
<reference evidence="3" key="1">
    <citation type="journal article" date="2019" name="Int. J. Syst. Evol. Microbiol.">
        <title>The Global Catalogue of Microorganisms (GCM) 10K type strain sequencing project: providing services to taxonomists for standard genome sequencing and annotation.</title>
        <authorList>
            <consortium name="The Broad Institute Genomics Platform"/>
            <consortium name="The Broad Institute Genome Sequencing Center for Infectious Disease"/>
            <person name="Wu L."/>
            <person name="Ma J."/>
        </authorList>
    </citation>
    <scope>NUCLEOTIDE SEQUENCE [LARGE SCALE GENOMIC DNA]</scope>
    <source>
        <strain evidence="3">CCUG 64793</strain>
    </source>
</reference>
<dbReference type="InterPro" id="IPR039422">
    <property type="entry name" value="MarR/SlyA-like"/>
</dbReference>
<dbReference type="PROSITE" id="PS50995">
    <property type="entry name" value="HTH_MARR_2"/>
    <property type="match status" value="1"/>
</dbReference>